<comment type="similarity">
    <text evidence="2">Belongs to the transpeptidase family.</text>
</comment>
<dbReference type="PANTHER" id="PTHR30627:SF25">
    <property type="entry name" value="PENICILLIN-BINDING PROTEIN 3"/>
    <property type="match status" value="1"/>
</dbReference>
<dbReference type="AlphaFoldDB" id="A0A6N3G106"/>
<accession>A0A6N3G106</accession>
<evidence type="ECO:0000259" key="7">
    <source>
        <dbReference type="Pfam" id="PF05223"/>
    </source>
</evidence>
<comment type="subcellular location">
    <subcellularLocation>
        <location evidence="1">Membrane</location>
    </subcellularLocation>
</comment>
<feature type="domain" description="NTF2-like N-terminal transpeptidase" evidence="7">
    <location>
        <begin position="31"/>
        <end position="147"/>
    </location>
</feature>
<dbReference type="InterPro" id="IPR050515">
    <property type="entry name" value="Beta-lactam/transpept"/>
</dbReference>
<organism evidence="8">
    <name type="scientific">Clostridium tertium</name>
    <dbReference type="NCBI Taxonomy" id="1559"/>
    <lineage>
        <taxon>Bacteria</taxon>
        <taxon>Bacillati</taxon>
        <taxon>Bacillota</taxon>
        <taxon>Clostridia</taxon>
        <taxon>Eubacteriales</taxon>
        <taxon>Clostridiaceae</taxon>
        <taxon>Clostridium</taxon>
    </lineage>
</organism>
<dbReference type="SUPFAM" id="SSF56519">
    <property type="entry name" value="Penicillin binding protein dimerisation domain"/>
    <property type="match status" value="1"/>
</dbReference>
<dbReference type="InterPro" id="IPR001460">
    <property type="entry name" value="PCN-bd_Tpept"/>
</dbReference>
<dbReference type="InterPro" id="IPR012338">
    <property type="entry name" value="Beta-lactam/transpept-like"/>
</dbReference>
<dbReference type="PANTHER" id="PTHR30627">
    <property type="entry name" value="PEPTIDOGLYCAN D,D-TRANSPEPTIDASE"/>
    <property type="match status" value="1"/>
</dbReference>
<dbReference type="RefSeq" id="WP_156627387.1">
    <property type="nucleotide sequence ID" value="NZ_CACRTO010000042.1"/>
</dbReference>
<dbReference type="GO" id="GO:0071972">
    <property type="term" value="F:peptidoglycan L,D-transpeptidase activity"/>
    <property type="evidence" value="ECO:0007669"/>
    <property type="project" value="TreeGrafter"/>
</dbReference>
<dbReference type="InterPro" id="IPR032710">
    <property type="entry name" value="NTF2-like_dom_sf"/>
</dbReference>
<evidence type="ECO:0000256" key="3">
    <source>
        <dbReference type="ARBA" id="ARBA00023136"/>
    </source>
</evidence>
<dbReference type="GO" id="GO:0005886">
    <property type="term" value="C:plasma membrane"/>
    <property type="evidence" value="ECO:0007669"/>
    <property type="project" value="TreeGrafter"/>
</dbReference>
<evidence type="ECO:0000256" key="1">
    <source>
        <dbReference type="ARBA" id="ARBA00004370"/>
    </source>
</evidence>
<dbReference type="Pfam" id="PF03717">
    <property type="entry name" value="PBP_dimer"/>
    <property type="match status" value="1"/>
</dbReference>
<proteinExistence type="inferred from homology"/>
<dbReference type="PROSITE" id="PS51257">
    <property type="entry name" value="PROKAR_LIPOPROTEIN"/>
    <property type="match status" value="1"/>
</dbReference>
<dbReference type="Pfam" id="PF00905">
    <property type="entry name" value="Transpeptidase"/>
    <property type="match status" value="1"/>
</dbReference>
<name>A0A6N3G106_9CLOT</name>
<feature type="region of interest" description="Disordered" evidence="4">
    <location>
        <begin position="609"/>
        <end position="629"/>
    </location>
</feature>
<dbReference type="Gene3D" id="3.90.1310.10">
    <property type="entry name" value="Penicillin-binding protein 2a (Domain 2)"/>
    <property type="match status" value="1"/>
</dbReference>
<dbReference type="GO" id="GO:0008658">
    <property type="term" value="F:penicillin binding"/>
    <property type="evidence" value="ECO:0007669"/>
    <property type="project" value="InterPro"/>
</dbReference>
<dbReference type="InterPro" id="IPR036138">
    <property type="entry name" value="PBP_dimer_sf"/>
</dbReference>
<reference evidence="8" key="1">
    <citation type="submission" date="2019-11" db="EMBL/GenBank/DDBJ databases">
        <authorList>
            <person name="Feng L."/>
        </authorList>
    </citation>
    <scope>NUCLEOTIDE SEQUENCE</scope>
    <source>
        <strain evidence="8">CTertiumLFYP3</strain>
    </source>
</reference>
<dbReference type="Gene3D" id="3.40.710.10">
    <property type="entry name" value="DD-peptidase/beta-lactamase superfamily"/>
    <property type="match status" value="1"/>
</dbReference>
<evidence type="ECO:0000256" key="4">
    <source>
        <dbReference type="SAM" id="MobiDB-lite"/>
    </source>
</evidence>
<evidence type="ECO:0000256" key="2">
    <source>
        <dbReference type="ARBA" id="ARBA00007171"/>
    </source>
</evidence>
<dbReference type="EMBL" id="CACRTO010000042">
    <property type="protein sequence ID" value="VYU58024.1"/>
    <property type="molecule type" value="Genomic_DNA"/>
</dbReference>
<evidence type="ECO:0000259" key="6">
    <source>
        <dbReference type="Pfam" id="PF03717"/>
    </source>
</evidence>
<feature type="domain" description="Penicillin-binding protein transpeptidase" evidence="5">
    <location>
        <begin position="354"/>
        <end position="669"/>
    </location>
</feature>
<evidence type="ECO:0000313" key="8">
    <source>
        <dbReference type="EMBL" id="VYU58024.1"/>
    </source>
</evidence>
<dbReference type="SUPFAM" id="SSF54427">
    <property type="entry name" value="NTF2-like"/>
    <property type="match status" value="1"/>
</dbReference>
<feature type="domain" description="Penicillin-binding protein dimerisation" evidence="6">
    <location>
        <begin position="154"/>
        <end position="312"/>
    </location>
</feature>
<dbReference type="SUPFAM" id="SSF56601">
    <property type="entry name" value="beta-lactamase/transpeptidase-like"/>
    <property type="match status" value="1"/>
</dbReference>
<dbReference type="InterPro" id="IPR007887">
    <property type="entry name" value="MecA_N"/>
</dbReference>
<gene>
    <name evidence="8" type="primary">pbp</name>
    <name evidence="8" type="ORF">CTLFYP3_02950</name>
</gene>
<keyword evidence="3" id="KW-0472">Membrane</keyword>
<sequence length="674" mass="74771">MKFKKHLKSTILFALIFTFILISYGCSGINKAEKAFNNFTEKWTEADYAAMYEMLTNESKEYISEEDFVSRYTNIFSAIDAKNLSFEVNGDKVKDDDSVTIPFTLNMDAITGNLSIDDFKISLTKQDGQYKINWDEGLIFPEMLKDDKLRVSITPATRGSIFDKNGKTLAVDGPKFTVGIYPTNFNKSNVEEKISEIAKALDISEENITTKLEANTNPEHFIPLVETLIDDPKVSTLKNRSEEGILLKEKVGRVYYGGEAFGRLIGYIGNITAEELEANQDKGYYDTSLIGKAGIEQIYEDTLKGEDATEIYIERGMDKITIASKEIENGKDITLSIDSDLQQKVYSEMSGEKGAATAVNPKTGEVIAMVSAPSYDSNIFTTYITKAQKAKWEENNHADELNRFNKVYAPGSTMKLLTSIIGVENGIIDPNETRDITGLKWQPDGSWGDYKITRVIDPSRPINLKDAANFSDNIYYAQVALELGNEKFIKGLKNFGISEELSFEYPMESSQISNDGELNKDILLADTGYGQGEVMVTPLHVALFYTTLANEGNIMQPRLVISENSEAKIWKEGLISKDNLPTLIDAFTALVNDSGATIADGAVPGHRVAGKSGSAEIKKSQDDTTGTENGWYVSVDPDSSKISISMIIEDVKGRGSSHVTVPKVRNVMDYYLNR</sequence>
<dbReference type="Pfam" id="PF05223">
    <property type="entry name" value="MecA_N"/>
    <property type="match status" value="1"/>
</dbReference>
<dbReference type="Gene3D" id="3.30.1390.30">
    <property type="entry name" value="Penicillin-binding protein 2a, domain 3"/>
    <property type="match status" value="1"/>
</dbReference>
<evidence type="ECO:0000259" key="5">
    <source>
        <dbReference type="Pfam" id="PF00905"/>
    </source>
</evidence>
<dbReference type="InterPro" id="IPR005311">
    <property type="entry name" value="PBP_dimer"/>
</dbReference>
<protein>
    <submittedName>
        <fullName evidence="8">Beta-lactam-inducible penicillin-binding protein</fullName>
    </submittedName>
</protein>
<dbReference type="GO" id="GO:0046677">
    <property type="term" value="P:response to antibiotic"/>
    <property type="evidence" value="ECO:0007669"/>
    <property type="project" value="InterPro"/>
</dbReference>
<dbReference type="Gene3D" id="3.10.450.100">
    <property type="entry name" value="NTF2-like, domain 1"/>
    <property type="match status" value="1"/>
</dbReference>
<dbReference type="GO" id="GO:0071555">
    <property type="term" value="P:cell wall organization"/>
    <property type="evidence" value="ECO:0007669"/>
    <property type="project" value="TreeGrafter"/>
</dbReference>